<name>A0ABQ9Z7X7_9CRUS</name>
<comment type="caution">
    <text evidence="1">The sequence shown here is derived from an EMBL/GenBank/DDBJ whole genome shotgun (WGS) entry which is preliminary data.</text>
</comment>
<sequence>MNVSVSLCAPPEFVVKDEKRKYPSIAQLVERWTVDSIHEEIVEPRHFHSHVVFPEKVPRDKHANQLNGKGSQVKIGPDTKRGRARLIEAESDGDDVLLHNNRSALALKSRDKRWILEEIFHSTVNYFKWNFVGRISVSLIDELMKFIDPVVNLLLPRGASTFASFVLSAIYRKLQFAIMYWFNSLFFSL</sequence>
<accession>A0ABQ9Z7X7</accession>
<evidence type="ECO:0000313" key="1">
    <source>
        <dbReference type="EMBL" id="KAK4008998.1"/>
    </source>
</evidence>
<organism evidence="1 2">
    <name type="scientific">Daphnia magna</name>
    <dbReference type="NCBI Taxonomy" id="35525"/>
    <lineage>
        <taxon>Eukaryota</taxon>
        <taxon>Metazoa</taxon>
        <taxon>Ecdysozoa</taxon>
        <taxon>Arthropoda</taxon>
        <taxon>Crustacea</taxon>
        <taxon>Branchiopoda</taxon>
        <taxon>Diplostraca</taxon>
        <taxon>Cladocera</taxon>
        <taxon>Anomopoda</taxon>
        <taxon>Daphniidae</taxon>
        <taxon>Daphnia</taxon>
    </lineage>
</organism>
<dbReference type="EMBL" id="JAOYFB010000002">
    <property type="protein sequence ID" value="KAK4008998.1"/>
    <property type="molecule type" value="Genomic_DNA"/>
</dbReference>
<gene>
    <name evidence="1" type="ORF">OUZ56_014120</name>
</gene>
<evidence type="ECO:0000313" key="2">
    <source>
        <dbReference type="Proteomes" id="UP001234178"/>
    </source>
</evidence>
<proteinExistence type="predicted"/>
<keyword evidence="2" id="KW-1185">Reference proteome</keyword>
<reference evidence="1 2" key="1">
    <citation type="journal article" date="2023" name="Nucleic Acids Res.">
        <title>The hologenome of Daphnia magna reveals possible DNA methylation and microbiome-mediated evolution of the host genome.</title>
        <authorList>
            <person name="Chaturvedi A."/>
            <person name="Li X."/>
            <person name="Dhandapani V."/>
            <person name="Marshall H."/>
            <person name="Kissane S."/>
            <person name="Cuenca-Cambronero M."/>
            <person name="Asole G."/>
            <person name="Calvet F."/>
            <person name="Ruiz-Romero M."/>
            <person name="Marangio P."/>
            <person name="Guigo R."/>
            <person name="Rago D."/>
            <person name="Mirbahai L."/>
            <person name="Eastwood N."/>
            <person name="Colbourne J.K."/>
            <person name="Zhou J."/>
            <person name="Mallon E."/>
            <person name="Orsini L."/>
        </authorList>
    </citation>
    <scope>NUCLEOTIDE SEQUENCE [LARGE SCALE GENOMIC DNA]</scope>
    <source>
        <strain evidence="1">LRV0_1</strain>
    </source>
</reference>
<protein>
    <submittedName>
        <fullName evidence="1">Uncharacterized protein</fullName>
    </submittedName>
</protein>
<dbReference type="Proteomes" id="UP001234178">
    <property type="component" value="Unassembled WGS sequence"/>
</dbReference>